<organism evidence="1">
    <name type="scientific">Timema monikensis</name>
    <dbReference type="NCBI Taxonomy" id="170555"/>
    <lineage>
        <taxon>Eukaryota</taxon>
        <taxon>Metazoa</taxon>
        <taxon>Ecdysozoa</taxon>
        <taxon>Arthropoda</taxon>
        <taxon>Hexapoda</taxon>
        <taxon>Insecta</taxon>
        <taxon>Pterygota</taxon>
        <taxon>Neoptera</taxon>
        <taxon>Polyneoptera</taxon>
        <taxon>Phasmatodea</taxon>
        <taxon>Timematodea</taxon>
        <taxon>Timematoidea</taxon>
        <taxon>Timematidae</taxon>
        <taxon>Timema</taxon>
    </lineage>
</organism>
<gene>
    <name evidence="1" type="ORF">TMSB3V08_LOCUS6401</name>
</gene>
<accession>A0A7R9E954</accession>
<reference evidence="1" key="1">
    <citation type="submission" date="2020-11" db="EMBL/GenBank/DDBJ databases">
        <authorList>
            <person name="Tran Van P."/>
        </authorList>
    </citation>
    <scope>NUCLEOTIDE SEQUENCE</scope>
</reference>
<protein>
    <submittedName>
        <fullName evidence="1">Uncharacterized protein</fullName>
    </submittedName>
</protein>
<dbReference type="AlphaFoldDB" id="A0A7R9E954"/>
<sequence length="147" mass="16424">MLGLDHLDVGHTLVINKKLCRSVPIVATENVEELSPGPLAQYQAAMLQTELKCRTKLTETGELSSCRVNNFSTRRTGLDKYSHREKFTVWSITIWALYGGTMHERKFTGSCCWAIAVSCETAIKSNYSSYHTLQKCQVEGAHLVLNG</sequence>
<name>A0A7R9E954_9NEOP</name>
<evidence type="ECO:0000313" key="1">
    <source>
        <dbReference type="EMBL" id="CAD7429624.1"/>
    </source>
</evidence>
<proteinExistence type="predicted"/>
<dbReference type="EMBL" id="OB794157">
    <property type="protein sequence ID" value="CAD7429624.1"/>
    <property type="molecule type" value="Genomic_DNA"/>
</dbReference>